<evidence type="ECO:0000259" key="4">
    <source>
        <dbReference type="PROSITE" id="PS50042"/>
    </source>
</evidence>
<dbReference type="Pfam" id="PF00027">
    <property type="entry name" value="cNMP_binding"/>
    <property type="match status" value="1"/>
</dbReference>
<dbReference type="InterPro" id="IPR018490">
    <property type="entry name" value="cNMP-bd_dom_sf"/>
</dbReference>
<dbReference type="Proteomes" id="UP000481360">
    <property type="component" value="Unassembled WGS sequence"/>
</dbReference>
<dbReference type="Pfam" id="PF13545">
    <property type="entry name" value="HTH_Crp_2"/>
    <property type="match status" value="1"/>
</dbReference>
<proteinExistence type="predicted"/>
<keyword evidence="2" id="KW-0238">DNA-binding</keyword>
<evidence type="ECO:0000259" key="5">
    <source>
        <dbReference type="PROSITE" id="PS51063"/>
    </source>
</evidence>
<dbReference type="InterPro" id="IPR012318">
    <property type="entry name" value="HTH_CRP"/>
</dbReference>
<evidence type="ECO:0000313" key="6">
    <source>
        <dbReference type="EMBL" id="NGY64912.1"/>
    </source>
</evidence>
<dbReference type="EMBL" id="JAAMPJ010000014">
    <property type="protein sequence ID" value="NGY64912.1"/>
    <property type="molecule type" value="Genomic_DNA"/>
</dbReference>
<feature type="domain" description="Cyclic nucleotide-binding" evidence="4">
    <location>
        <begin position="12"/>
        <end position="121"/>
    </location>
</feature>
<dbReference type="GO" id="GO:0005829">
    <property type="term" value="C:cytosol"/>
    <property type="evidence" value="ECO:0007669"/>
    <property type="project" value="TreeGrafter"/>
</dbReference>
<keyword evidence="3" id="KW-0804">Transcription</keyword>
<dbReference type="SUPFAM" id="SSF51206">
    <property type="entry name" value="cAMP-binding domain-like"/>
    <property type="match status" value="1"/>
</dbReference>
<dbReference type="SMART" id="SM00100">
    <property type="entry name" value="cNMP"/>
    <property type="match status" value="1"/>
</dbReference>
<comment type="caution">
    <text evidence="6">The sequence shown here is derived from an EMBL/GenBank/DDBJ whole genome shotgun (WGS) entry which is preliminary data.</text>
</comment>
<dbReference type="Gene3D" id="1.10.10.10">
    <property type="entry name" value="Winged helix-like DNA-binding domain superfamily/Winged helix DNA-binding domain"/>
    <property type="match status" value="1"/>
</dbReference>
<evidence type="ECO:0000256" key="1">
    <source>
        <dbReference type="ARBA" id="ARBA00023015"/>
    </source>
</evidence>
<dbReference type="GO" id="GO:0003700">
    <property type="term" value="F:DNA-binding transcription factor activity"/>
    <property type="evidence" value="ECO:0007669"/>
    <property type="project" value="TreeGrafter"/>
</dbReference>
<feature type="domain" description="HTH crp-type" evidence="5">
    <location>
        <begin position="152"/>
        <end position="225"/>
    </location>
</feature>
<keyword evidence="7" id="KW-1185">Reference proteome</keyword>
<dbReference type="CDD" id="cd00038">
    <property type="entry name" value="CAP_ED"/>
    <property type="match status" value="1"/>
</dbReference>
<keyword evidence="1" id="KW-0805">Transcription regulation</keyword>
<dbReference type="PROSITE" id="PS50042">
    <property type="entry name" value="CNMP_BINDING_3"/>
    <property type="match status" value="1"/>
</dbReference>
<dbReference type="Gene3D" id="2.60.120.10">
    <property type="entry name" value="Jelly Rolls"/>
    <property type="match status" value="1"/>
</dbReference>
<dbReference type="InterPro" id="IPR014710">
    <property type="entry name" value="RmlC-like_jellyroll"/>
</dbReference>
<evidence type="ECO:0000256" key="2">
    <source>
        <dbReference type="ARBA" id="ARBA00023125"/>
    </source>
</evidence>
<organism evidence="6 7">
    <name type="scientific">Lentzea alba</name>
    <dbReference type="NCBI Taxonomy" id="2714351"/>
    <lineage>
        <taxon>Bacteria</taxon>
        <taxon>Bacillati</taxon>
        <taxon>Actinomycetota</taxon>
        <taxon>Actinomycetes</taxon>
        <taxon>Pseudonocardiales</taxon>
        <taxon>Pseudonocardiaceae</taxon>
        <taxon>Lentzea</taxon>
    </lineage>
</organism>
<protein>
    <submittedName>
        <fullName evidence="6">Crp/Fnr family transcriptional regulator</fullName>
    </submittedName>
</protein>
<sequence>MIQAPSWVPGTFVSRLDSDTREELMSLGRRLEFPAGTVLLRQGSLQTTVLVLTTARSSDLACVKIVLTAEDGHESLLGIRTSGDLIGDMAALSEQPRTATAKTCRPTAVQKISHGEFTAFLKRRPDAEVGIKRMLVDRLSQADRQRQEFIRYDGPTRLARMMVELADRFGRAGEHGLVVGVELSQREWGHLIGAGEESVRRAMRRLRDLDLVVPRYRDVTVVDLAGLRRFGHLKE</sequence>
<gene>
    <name evidence="6" type="ORF">G7043_38965</name>
</gene>
<dbReference type="InterPro" id="IPR000595">
    <property type="entry name" value="cNMP-bd_dom"/>
</dbReference>
<name>A0A7C9VWJ2_9PSEU</name>
<dbReference type="GO" id="GO:0003677">
    <property type="term" value="F:DNA binding"/>
    <property type="evidence" value="ECO:0007669"/>
    <property type="project" value="UniProtKB-KW"/>
</dbReference>
<evidence type="ECO:0000256" key="3">
    <source>
        <dbReference type="ARBA" id="ARBA00023163"/>
    </source>
</evidence>
<dbReference type="InterPro" id="IPR036390">
    <property type="entry name" value="WH_DNA-bd_sf"/>
</dbReference>
<dbReference type="PANTHER" id="PTHR24567:SF68">
    <property type="entry name" value="DNA-BINDING TRANSCRIPTIONAL DUAL REGULATOR CRP"/>
    <property type="match status" value="1"/>
</dbReference>
<dbReference type="AlphaFoldDB" id="A0A7C9VWJ2"/>
<accession>A0A7C9VWJ2</accession>
<dbReference type="InterPro" id="IPR050397">
    <property type="entry name" value="Env_Response_Regulators"/>
</dbReference>
<reference evidence="6 7" key="1">
    <citation type="submission" date="2020-03" db="EMBL/GenBank/DDBJ databases">
        <title>Isolation and identification of active actinomycetes.</title>
        <authorList>
            <person name="Sun X."/>
        </authorList>
    </citation>
    <scope>NUCLEOTIDE SEQUENCE [LARGE SCALE GENOMIC DNA]</scope>
    <source>
        <strain evidence="6 7">NEAU-D13</strain>
    </source>
</reference>
<dbReference type="RefSeq" id="WP_166053718.1">
    <property type="nucleotide sequence ID" value="NZ_JAAMPJ010000014.1"/>
</dbReference>
<dbReference type="PROSITE" id="PS51063">
    <property type="entry name" value="HTH_CRP_2"/>
    <property type="match status" value="1"/>
</dbReference>
<dbReference type="SUPFAM" id="SSF46785">
    <property type="entry name" value="Winged helix' DNA-binding domain"/>
    <property type="match status" value="1"/>
</dbReference>
<dbReference type="PANTHER" id="PTHR24567">
    <property type="entry name" value="CRP FAMILY TRANSCRIPTIONAL REGULATORY PROTEIN"/>
    <property type="match status" value="1"/>
</dbReference>
<dbReference type="InterPro" id="IPR036388">
    <property type="entry name" value="WH-like_DNA-bd_sf"/>
</dbReference>
<evidence type="ECO:0000313" key="7">
    <source>
        <dbReference type="Proteomes" id="UP000481360"/>
    </source>
</evidence>